<organism evidence="2 3">
    <name type="scientific">Echinococcus multilocularis</name>
    <name type="common">Fox tapeworm</name>
    <dbReference type="NCBI Taxonomy" id="6211"/>
    <lineage>
        <taxon>Eukaryota</taxon>
        <taxon>Metazoa</taxon>
        <taxon>Spiralia</taxon>
        <taxon>Lophotrochozoa</taxon>
        <taxon>Platyhelminthes</taxon>
        <taxon>Cestoda</taxon>
        <taxon>Eucestoda</taxon>
        <taxon>Cyclophyllidea</taxon>
        <taxon>Taeniidae</taxon>
        <taxon>Echinococcus</taxon>
    </lineage>
</organism>
<reference evidence="2" key="1">
    <citation type="journal article" date="2013" name="Nature">
        <title>The genomes of four tapeworm species reveal adaptations to parasitism.</title>
        <authorList>
            <person name="Tsai I.J."/>
            <person name="Zarowiecki M."/>
            <person name="Holroyd N."/>
            <person name="Garciarrubio A."/>
            <person name="Sanchez-Flores A."/>
            <person name="Brooks K.L."/>
            <person name="Tracey A."/>
            <person name="Bobes R.J."/>
            <person name="Fragoso G."/>
            <person name="Sciutto E."/>
            <person name="Aslett M."/>
            <person name="Beasley H."/>
            <person name="Bennett H.M."/>
            <person name="Cai J."/>
            <person name="Camicia F."/>
            <person name="Clark R."/>
            <person name="Cucher M."/>
            <person name="De Silva N."/>
            <person name="Day T.A."/>
            <person name="Deplazes P."/>
            <person name="Estrada K."/>
            <person name="Fernandez C."/>
            <person name="Holland P.W."/>
            <person name="Hou J."/>
            <person name="Hu S."/>
            <person name="Huckvale T."/>
            <person name="Hung S.S."/>
            <person name="Kamenetzky L."/>
            <person name="Keane J.A."/>
            <person name="Kiss F."/>
            <person name="Koziol U."/>
            <person name="Lambert O."/>
            <person name="Liu K."/>
            <person name="Luo X."/>
            <person name="Luo Y."/>
            <person name="Macchiaroli N."/>
            <person name="Nichol S."/>
            <person name="Paps J."/>
            <person name="Parkinson J."/>
            <person name="Pouchkina-Stantcheva N."/>
            <person name="Riddiford N."/>
            <person name="Rosenzvit M."/>
            <person name="Salinas G."/>
            <person name="Wasmuth J.D."/>
            <person name="Zamanian M."/>
            <person name="Zheng Y."/>
            <person name="Cai X."/>
            <person name="Soberon X."/>
            <person name="Olson P.D."/>
            <person name="Laclette J.P."/>
            <person name="Brehm K."/>
            <person name="Berriman M."/>
            <person name="Garciarrubio A."/>
            <person name="Bobes R.J."/>
            <person name="Fragoso G."/>
            <person name="Sanchez-Flores A."/>
            <person name="Estrada K."/>
            <person name="Cevallos M.A."/>
            <person name="Morett E."/>
            <person name="Gonzalez V."/>
            <person name="Portillo T."/>
            <person name="Ochoa-Leyva A."/>
            <person name="Jose M.V."/>
            <person name="Sciutto E."/>
            <person name="Landa A."/>
            <person name="Jimenez L."/>
            <person name="Valdes V."/>
            <person name="Carrero J.C."/>
            <person name="Larralde C."/>
            <person name="Morales-Montor J."/>
            <person name="Limon-Lason J."/>
            <person name="Soberon X."/>
            <person name="Laclette J.P."/>
        </authorList>
    </citation>
    <scope>NUCLEOTIDE SEQUENCE [LARGE SCALE GENOMIC DNA]</scope>
</reference>
<feature type="compositionally biased region" description="Gly residues" evidence="1">
    <location>
        <begin position="183"/>
        <end position="192"/>
    </location>
</feature>
<accession>A0A0S4MM36</accession>
<reference evidence="2" key="2">
    <citation type="submission" date="2015-11" db="EMBL/GenBank/DDBJ databases">
        <authorList>
            <person name="Zhang Y."/>
            <person name="Guo Z."/>
        </authorList>
    </citation>
    <scope>NUCLEOTIDE SEQUENCE</scope>
</reference>
<evidence type="ECO:0000256" key="1">
    <source>
        <dbReference type="SAM" id="MobiDB-lite"/>
    </source>
</evidence>
<keyword evidence="3" id="KW-1185">Reference proteome</keyword>
<dbReference type="EMBL" id="LN902844">
    <property type="protein sequence ID" value="CUT98688.1"/>
    <property type="molecule type" value="Genomic_DNA"/>
</dbReference>
<proteinExistence type="predicted"/>
<sequence length="192" mass="21030">MHFKLLSHATYDMTAHSSPSPSFKQTLVVAAAAAAAAELCMQHAVLKMRKWITRQRWLATSVQSIGECGASNTPELALCQQDGNISTHVYAYGLKACSPTWAGGRQVEHIHSNRTTVTRSHSLTHSLSLYLARAKWLRRCPADSLPQWQWCDIVGCHLSTLGCGSGDETRRGKARQGKARQELGGGTTEVEK</sequence>
<evidence type="ECO:0000313" key="3">
    <source>
        <dbReference type="Proteomes" id="UP000017246"/>
    </source>
</evidence>
<name>A0A0S4MM36_ECHMU</name>
<protein>
    <submittedName>
        <fullName evidence="2">Genomic scaffold, pathogen EMU scaffold 006738</fullName>
    </submittedName>
</protein>
<dbReference type="Proteomes" id="UP000017246">
    <property type="component" value="Unassembled WGS sequence"/>
</dbReference>
<evidence type="ECO:0000313" key="2">
    <source>
        <dbReference type="EMBL" id="CUT98688.1"/>
    </source>
</evidence>
<feature type="region of interest" description="Disordered" evidence="1">
    <location>
        <begin position="167"/>
        <end position="192"/>
    </location>
</feature>
<dbReference type="AlphaFoldDB" id="A0A0S4MM36"/>